<dbReference type="GO" id="GO:0005737">
    <property type="term" value="C:cytoplasm"/>
    <property type="evidence" value="ECO:0000318"/>
    <property type="project" value="GO_Central"/>
</dbReference>
<proteinExistence type="predicted"/>
<feature type="domain" description="3'-5' exonuclease" evidence="3">
    <location>
        <begin position="36"/>
        <end position="209"/>
    </location>
</feature>
<dbReference type="eggNOG" id="KOG4373">
    <property type="taxonomic scope" value="Eukaryota"/>
</dbReference>
<sequence>MNVKIEEFKLPFDTHKLYNVIIDNNDVIETLVTHDPTMVCMWINNTEILNRPRLHRLLVGLDTEWRSIVVEGRVQTVSVLQLCVGKSCLVYQILHAEEIPHELVSFLENPDYTFVGIGVDKDVEKLLGDYNLKVTKVRDLRTWAAKELEAKELRYAGLKTLVNLVVGKDMEKPKRITMSRWDNRVLSRGQVSYACLDAYFSFEIARLLSSWY</sequence>
<dbReference type="InterPro" id="IPR002562">
    <property type="entry name" value="3'-5'_exonuclease_dom"/>
</dbReference>
<keyword evidence="1" id="KW-0540">Nuclease</keyword>
<evidence type="ECO:0000313" key="5">
    <source>
        <dbReference type="Proteomes" id="UP000030748"/>
    </source>
</evidence>
<evidence type="ECO:0000256" key="2">
    <source>
        <dbReference type="ARBA" id="ARBA00022801"/>
    </source>
</evidence>
<dbReference type="GO" id="GO:0008408">
    <property type="term" value="F:3'-5' exonuclease activity"/>
    <property type="evidence" value="ECO:0000318"/>
    <property type="project" value="GO_Central"/>
</dbReference>
<name>A0A022PUV1_ERYGU</name>
<dbReference type="Pfam" id="PF01612">
    <property type="entry name" value="DNA_pol_A_exo1"/>
    <property type="match status" value="1"/>
</dbReference>
<dbReference type="GO" id="GO:0005634">
    <property type="term" value="C:nucleus"/>
    <property type="evidence" value="ECO:0000318"/>
    <property type="project" value="GO_Central"/>
</dbReference>
<dbReference type="PANTHER" id="PTHR13620:SF99">
    <property type="entry name" value="WERNER SYNDROME-LIKE EXONUCLEASE"/>
    <property type="match status" value="1"/>
</dbReference>
<evidence type="ECO:0000313" key="4">
    <source>
        <dbReference type="EMBL" id="EYU18583.1"/>
    </source>
</evidence>
<dbReference type="SUPFAM" id="SSF53098">
    <property type="entry name" value="Ribonuclease H-like"/>
    <property type="match status" value="1"/>
</dbReference>
<dbReference type="Gene3D" id="3.30.420.10">
    <property type="entry name" value="Ribonuclease H-like superfamily/Ribonuclease H"/>
    <property type="match status" value="1"/>
</dbReference>
<organism evidence="4 5">
    <name type="scientific">Erythranthe guttata</name>
    <name type="common">Yellow monkey flower</name>
    <name type="synonym">Mimulus guttatus</name>
    <dbReference type="NCBI Taxonomy" id="4155"/>
    <lineage>
        <taxon>Eukaryota</taxon>
        <taxon>Viridiplantae</taxon>
        <taxon>Streptophyta</taxon>
        <taxon>Embryophyta</taxon>
        <taxon>Tracheophyta</taxon>
        <taxon>Spermatophyta</taxon>
        <taxon>Magnoliopsida</taxon>
        <taxon>eudicotyledons</taxon>
        <taxon>Gunneridae</taxon>
        <taxon>Pentapetalae</taxon>
        <taxon>asterids</taxon>
        <taxon>lamiids</taxon>
        <taxon>Lamiales</taxon>
        <taxon>Phrymaceae</taxon>
        <taxon>Erythranthe</taxon>
    </lineage>
</organism>
<keyword evidence="2" id="KW-0378">Hydrolase</keyword>
<dbReference type="InterPro" id="IPR036397">
    <property type="entry name" value="RNaseH_sf"/>
</dbReference>
<gene>
    <name evidence="4" type="ORF">MIMGU_mgv1a023534mg</name>
</gene>
<accession>A0A022PUV1</accession>
<protein>
    <recommendedName>
        <fullName evidence="3">3'-5' exonuclease domain-containing protein</fullName>
    </recommendedName>
</protein>
<dbReference type="InterPro" id="IPR051132">
    <property type="entry name" value="3-5_Exonuclease_domain"/>
</dbReference>
<evidence type="ECO:0000259" key="3">
    <source>
        <dbReference type="SMART" id="SM00474"/>
    </source>
</evidence>
<dbReference type="EMBL" id="KI632325">
    <property type="protein sequence ID" value="EYU18583.1"/>
    <property type="molecule type" value="Genomic_DNA"/>
</dbReference>
<dbReference type="FunFam" id="3.30.420.10:FF:000054">
    <property type="entry name" value="Werner Syndrome-like exonuclease"/>
    <property type="match status" value="1"/>
</dbReference>
<dbReference type="SMART" id="SM00474">
    <property type="entry name" value="35EXOc"/>
    <property type="match status" value="1"/>
</dbReference>
<evidence type="ECO:0000256" key="1">
    <source>
        <dbReference type="ARBA" id="ARBA00022722"/>
    </source>
</evidence>
<dbReference type="PhylomeDB" id="A0A022PUV1"/>
<reference evidence="4 5" key="1">
    <citation type="journal article" date="2013" name="Proc. Natl. Acad. Sci. U.S.A.">
        <title>Fine-scale variation in meiotic recombination in Mimulus inferred from population shotgun sequencing.</title>
        <authorList>
            <person name="Hellsten U."/>
            <person name="Wright K.M."/>
            <person name="Jenkins J."/>
            <person name="Shu S."/>
            <person name="Yuan Y."/>
            <person name="Wessler S.R."/>
            <person name="Schmutz J."/>
            <person name="Willis J.H."/>
            <person name="Rokhsar D.S."/>
        </authorList>
    </citation>
    <scope>NUCLEOTIDE SEQUENCE [LARGE SCALE GENOMIC DNA]</scope>
    <source>
        <strain evidence="5">cv. DUN x IM62</strain>
    </source>
</reference>
<dbReference type="Proteomes" id="UP000030748">
    <property type="component" value="Unassembled WGS sequence"/>
</dbReference>
<keyword evidence="5" id="KW-1185">Reference proteome</keyword>
<dbReference type="GO" id="GO:0006139">
    <property type="term" value="P:nucleobase-containing compound metabolic process"/>
    <property type="evidence" value="ECO:0007669"/>
    <property type="project" value="InterPro"/>
</dbReference>
<dbReference type="GO" id="GO:0003676">
    <property type="term" value="F:nucleic acid binding"/>
    <property type="evidence" value="ECO:0007669"/>
    <property type="project" value="InterPro"/>
</dbReference>
<dbReference type="InterPro" id="IPR012337">
    <property type="entry name" value="RNaseH-like_sf"/>
</dbReference>
<dbReference type="CDD" id="cd06141">
    <property type="entry name" value="WRN_exo"/>
    <property type="match status" value="1"/>
</dbReference>
<dbReference type="STRING" id="4155.A0A022PUV1"/>
<dbReference type="PANTHER" id="PTHR13620">
    <property type="entry name" value="3-5 EXONUCLEASE"/>
    <property type="match status" value="1"/>
</dbReference>
<dbReference type="AlphaFoldDB" id="A0A022PUV1"/>